<dbReference type="SUPFAM" id="SSF47240">
    <property type="entry name" value="Ferritin-like"/>
    <property type="match status" value="1"/>
</dbReference>
<organism evidence="5 6">
    <name type="scientific">Sphingomonas arantia</name>
    <dbReference type="NCBI Taxonomy" id="1460676"/>
    <lineage>
        <taxon>Bacteria</taxon>
        <taxon>Pseudomonadati</taxon>
        <taxon>Pseudomonadota</taxon>
        <taxon>Alphaproteobacteria</taxon>
        <taxon>Sphingomonadales</taxon>
        <taxon>Sphingomonadaceae</taxon>
        <taxon>Sphingomonas</taxon>
    </lineage>
</organism>
<comment type="similarity">
    <text evidence="1 2">Belongs to the Dps family.</text>
</comment>
<dbReference type="PANTHER" id="PTHR42932">
    <property type="entry name" value="GENERAL STRESS PROTEIN 20U"/>
    <property type="match status" value="1"/>
</dbReference>
<feature type="coiled-coil region" evidence="3">
    <location>
        <begin position="112"/>
        <end position="139"/>
    </location>
</feature>
<dbReference type="PRINTS" id="PR01346">
    <property type="entry name" value="HELNAPAPROT"/>
</dbReference>
<evidence type="ECO:0000313" key="6">
    <source>
        <dbReference type="Proteomes" id="UP001597400"/>
    </source>
</evidence>
<evidence type="ECO:0000259" key="4">
    <source>
        <dbReference type="Pfam" id="PF00210"/>
    </source>
</evidence>
<evidence type="ECO:0000256" key="3">
    <source>
        <dbReference type="SAM" id="Coils"/>
    </source>
</evidence>
<name>A0ABW4TVF3_9SPHN</name>
<dbReference type="Proteomes" id="UP001597400">
    <property type="component" value="Unassembled WGS sequence"/>
</dbReference>
<accession>A0ABW4TVF3</accession>
<dbReference type="InterPro" id="IPR002177">
    <property type="entry name" value="DPS_DNA-bd"/>
</dbReference>
<evidence type="ECO:0000313" key="5">
    <source>
        <dbReference type="EMBL" id="MFD1949552.1"/>
    </source>
</evidence>
<evidence type="ECO:0000256" key="2">
    <source>
        <dbReference type="RuleBase" id="RU003875"/>
    </source>
</evidence>
<dbReference type="EMBL" id="JBHUGS010000001">
    <property type="protein sequence ID" value="MFD1949552.1"/>
    <property type="molecule type" value="Genomic_DNA"/>
</dbReference>
<dbReference type="InterPro" id="IPR012347">
    <property type="entry name" value="Ferritin-like"/>
</dbReference>
<comment type="caution">
    <text evidence="5">The sequence shown here is derived from an EMBL/GenBank/DDBJ whole genome shotgun (WGS) entry which is preliminary data.</text>
</comment>
<dbReference type="CDD" id="cd01043">
    <property type="entry name" value="DPS"/>
    <property type="match status" value="1"/>
</dbReference>
<proteinExistence type="inferred from homology"/>
<sequence>MADTPQPELATPTDIATTNAKTVADALNGVLADSFALYLKTKNFHWHVSGPHFRDYHLMLDDQAAQILGTTDAIAERVRKTGNVTLRSIGDISRRQTIQDNDKPFVSADDMLAELREDNLQLVQALREAKDIVDEAKDNATSGILDDWTDQAEERAWFLFETSRKA</sequence>
<protein>
    <submittedName>
        <fullName evidence="5">Dps family protein</fullName>
    </submittedName>
</protein>
<dbReference type="InterPro" id="IPR009078">
    <property type="entry name" value="Ferritin-like_SF"/>
</dbReference>
<dbReference type="InterPro" id="IPR008331">
    <property type="entry name" value="Ferritin_DPS_dom"/>
</dbReference>
<gene>
    <name evidence="5" type="ORF">ACFSGX_02075</name>
</gene>
<evidence type="ECO:0000256" key="1">
    <source>
        <dbReference type="ARBA" id="ARBA00009497"/>
    </source>
</evidence>
<keyword evidence="3" id="KW-0175">Coiled coil</keyword>
<dbReference type="Pfam" id="PF00210">
    <property type="entry name" value="Ferritin"/>
    <property type="match status" value="1"/>
</dbReference>
<keyword evidence="6" id="KW-1185">Reference proteome</keyword>
<dbReference type="RefSeq" id="WP_380927091.1">
    <property type="nucleotide sequence ID" value="NZ_JBHUGS010000001.1"/>
</dbReference>
<dbReference type="Gene3D" id="1.20.1260.10">
    <property type="match status" value="1"/>
</dbReference>
<reference evidence="6" key="1">
    <citation type="journal article" date="2019" name="Int. J. Syst. Evol. Microbiol.">
        <title>The Global Catalogue of Microorganisms (GCM) 10K type strain sequencing project: providing services to taxonomists for standard genome sequencing and annotation.</title>
        <authorList>
            <consortium name="The Broad Institute Genomics Platform"/>
            <consortium name="The Broad Institute Genome Sequencing Center for Infectious Disease"/>
            <person name="Wu L."/>
            <person name="Ma J."/>
        </authorList>
    </citation>
    <scope>NUCLEOTIDE SEQUENCE [LARGE SCALE GENOMIC DNA]</scope>
    <source>
        <strain evidence="6">CGMCC 1.12702</strain>
    </source>
</reference>
<feature type="domain" description="Ferritin/DPS" evidence="4">
    <location>
        <begin position="25"/>
        <end position="159"/>
    </location>
</feature>
<dbReference type="PIRSF" id="PIRSF005900">
    <property type="entry name" value="Dps"/>
    <property type="match status" value="1"/>
</dbReference>
<dbReference type="PANTHER" id="PTHR42932:SF3">
    <property type="entry name" value="DNA PROTECTION DURING STARVATION PROTEIN"/>
    <property type="match status" value="1"/>
</dbReference>